<organism evidence="10 11">
    <name type="scientific">Massariosphaeria phaeospora</name>
    <dbReference type="NCBI Taxonomy" id="100035"/>
    <lineage>
        <taxon>Eukaryota</taxon>
        <taxon>Fungi</taxon>
        <taxon>Dikarya</taxon>
        <taxon>Ascomycota</taxon>
        <taxon>Pezizomycotina</taxon>
        <taxon>Dothideomycetes</taxon>
        <taxon>Pleosporomycetidae</taxon>
        <taxon>Pleosporales</taxon>
        <taxon>Pleosporales incertae sedis</taxon>
        <taxon>Massariosphaeria</taxon>
    </lineage>
</organism>
<evidence type="ECO:0000256" key="8">
    <source>
        <dbReference type="SAM" id="MobiDB-lite"/>
    </source>
</evidence>
<comment type="subcellular location">
    <subcellularLocation>
        <location evidence="1">Chromosome</location>
    </subcellularLocation>
</comment>
<keyword evidence="6" id="KW-0226">DNA condensation</keyword>
<feature type="compositionally biased region" description="Acidic residues" evidence="8">
    <location>
        <begin position="1076"/>
        <end position="1091"/>
    </location>
</feature>
<feature type="region of interest" description="Disordered" evidence="8">
    <location>
        <begin position="1011"/>
        <end position="1099"/>
    </location>
</feature>
<dbReference type="InterPro" id="IPR016024">
    <property type="entry name" value="ARM-type_fold"/>
</dbReference>
<evidence type="ECO:0000256" key="5">
    <source>
        <dbReference type="ARBA" id="ARBA00022776"/>
    </source>
</evidence>
<sequence length="1124" mass="124606">MPGRPPARSARSSSAAGTRKSSSATTTKLRGASARTSANAVELPDEGPVTSLRTQICQIFSEAQRTTAVQRKLVVNLRNVQEACCYEPANPKKKRKEDEDYDETQFNDEVTRCVLRILSVKKSEPVGDRVVRFLGLFLQKATQLDYQIYQPEGMEGVGAPETPSSRLTSTIMSTLLNFLPAKDKVVRFRAVQTVSHIVNNLEQIDDDLFDLIRMGLLKRLRDKEASVRVQAALGLGRLAGNDDEEDDDEDSDDDTAGSILIKLLDIMQNDPSADVRRTVLSNLQYKTSNLPWIKERARDLDPALRRIVYGKILPTLGDFRHFSLVEREKLIRWGLRDRDDTVRKATARLFRERWLEDCAATHDPTPAEERAPGEVAAPNLEALLELLERIDVARSGIEGGMAHEAMREFWDGRPDYREYITFDDDFWNDLTAESAFIARSLNDYCRGHEEDRIQDILEDKMPVVTKFAFFVQKYLNDLIELVNKTALMEEDDPDAEEAQEEEEDQDFIVQQLLHIALTLDYTDEVGRRQMFSIMREAIARAQLPEECTKLAVEVLRMTCGTRGEADFLAVIVEAIAEVRDTLMDDEDDTIEGGDGVEGGEDINDSFHSAQSDISEGSTIEVKAGKKGKEVDPEKEEETRIRTIMVYSKCLHIAQCTLQNVHCDLEQNNSLTSMLNTLIVPAIRNQEAMIRERGIVCLGLCSLLSKNLASSNLELFMHCFAQGHDALKEIVIQVLADIIITHPALLAPVSDPDDTTTEDADTDAAPKPNPLVRGITKTFLKAFNSENRSLSLMACTAASKLLLLNILPPAPTADILKAFTRAYFNPETAANPALRQALSYFLPVFCHSKLKNALLMAQIAVAVVYKLLALREDPADDDDAMVSWPVICAHLAEWTDGRKVVGATELGLDGKMASSGMAEEPHVCLAIEVLERALNSGCSKDERKPLLGLLTKLHIAPAAPPSKAGSQEGVDEDTLTTLHALVTEAVEAHLAADATSRNYLAKLDASLTKRLGDVEPATQIPDQDDEDDGEGEATEVPREHEHDPEQDEDGDGHRETDIGDEITLASLQGEGTRMPLEDEDEEEGDVEDDDDVTMTGVPLPERRKAAVTESDIVDSLLDSEMDMEG</sequence>
<dbReference type="AlphaFoldDB" id="A0A7C8I0J7"/>
<evidence type="ECO:0000256" key="1">
    <source>
        <dbReference type="ARBA" id="ARBA00004286"/>
    </source>
</evidence>
<dbReference type="GO" id="GO:0051301">
    <property type="term" value="P:cell division"/>
    <property type="evidence" value="ECO:0007669"/>
    <property type="project" value="UniProtKB-KW"/>
</dbReference>
<feature type="domain" description="Nuclear condensin complex subunit 3 C-terminal" evidence="9">
    <location>
        <begin position="648"/>
        <end position="954"/>
    </location>
</feature>
<dbReference type="Gene3D" id="1.25.10.10">
    <property type="entry name" value="Leucine-rich Repeat Variant"/>
    <property type="match status" value="1"/>
</dbReference>
<dbReference type="InterPro" id="IPR027165">
    <property type="entry name" value="CND3"/>
</dbReference>
<gene>
    <name evidence="10" type="ORF">BDV95DRAFT_586013</name>
</gene>
<dbReference type="InterPro" id="IPR011989">
    <property type="entry name" value="ARM-like"/>
</dbReference>
<evidence type="ECO:0000259" key="9">
    <source>
        <dbReference type="Pfam" id="PF12719"/>
    </source>
</evidence>
<evidence type="ECO:0000256" key="7">
    <source>
        <dbReference type="ARBA" id="ARBA00023306"/>
    </source>
</evidence>
<evidence type="ECO:0000313" key="11">
    <source>
        <dbReference type="Proteomes" id="UP000481861"/>
    </source>
</evidence>
<dbReference type="GO" id="GO:0000796">
    <property type="term" value="C:condensin complex"/>
    <property type="evidence" value="ECO:0007669"/>
    <property type="project" value="InterPro"/>
</dbReference>
<keyword evidence="11" id="KW-1185">Reference proteome</keyword>
<accession>A0A7C8I0J7</accession>
<keyword evidence="5" id="KW-0498">Mitosis</keyword>
<dbReference type="GO" id="GO:0000793">
    <property type="term" value="C:condensed chromosome"/>
    <property type="evidence" value="ECO:0007669"/>
    <property type="project" value="TreeGrafter"/>
</dbReference>
<dbReference type="PANTHER" id="PTHR14418:SF5">
    <property type="entry name" value="CONDENSIN COMPLEX SUBUNIT 3"/>
    <property type="match status" value="1"/>
</dbReference>
<evidence type="ECO:0000256" key="6">
    <source>
        <dbReference type="ARBA" id="ARBA00023067"/>
    </source>
</evidence>
<dbReference type="SUPFAM" id="SSF48371">
    <property type="entry name" value="ARM repeat"/>
    <property type="match status" value="1"/>
</dbReference>
<proteinExistence type="inferred from homology"/>
<evidence type="ECO:0000256" key="3">
    <source>
        <dbReference type="ARBA" id="ARBA00022454"/>
    </source>
</evidence>
<keyword evidence="4" id="KW-0132">Cell division</keyword>
<dbReference type="Proteomes" id="UP000481861">
    <property type="component" value="Unassembled WGS sequence"/>
</dbReference>
<dbReference type="GO" id="GO:0007076">
    <property type="term" value="P:mitotic chromosome condensation"/>
    <property type="evidence" value="ECO:0007669"/>
    <property type="project" value="InterPro"/>
</dbReference>
<reference evidence="10 11" key="1">
    <citation type="submission" date="2020-01" db="EMBL/GenBank/DDBJ databases">
        <authorList>
            <consortium name="DOE Joint Genome Institute"/>
            <person name="Haridas S."/>
            <person name="Albert R."/>
            <person name="Binder M."/>
            <person name="Bloem J."/>
            <person name="Labutti K."/>
            <person name="Salamov A."/>
            <person name="Andreopoulos B."/>
            <person name="Baker S.E."/>
            <person name="Barry K."/>
            <person name="Bills G."/>
            <person name="Bluhm B.H."/>
            <person name="Cannon C."/>
            <person name="Castanera R."/>
            <person name="Culley D.E."/>
            <person name="Daum C."/>
            <person name="Ezra D."/>
            <person name="Gonzalez J.B."/>
            <person name="Henrissat B."/>
            <person name="Kuo A."/>
            <person name="Liang C."/>
            <person name="Lipzen A."/>
            <person name="Lutzoni F."/>
            <person name="Magnuson J."/>
            <person name="Mondo S."/>
            <person name="Nolan M."/>
            <person name="Ohm R."/>
            <person name="Pangilinan J."/>
            <person name="Park H.-J.H."/>
            <person name="Ramirez L."/>
            <person name="Alfaro M."/>
            <person name="Sun H."/>
            <person name="Tritt A."/>
            <person name="Yoshinaga Y."/>
            <person name="Zwiers L.-H.L."/>
            <person name="Turgeon B.G."/>
            <person name="Goodwin S.B."/>
            <person name="Spatafora J.W."/>
            <person name="Crous P.W."/>
            <person name="Grigoriev I.V."/>
        </authorList>
    </citation>
    <scope>NUCLEOTIDE SEQUENCE [LARGE SCALE GENOMIC DNA]</scope>
    <source>
        <strain evidence="10 11">CBS 611.86</strain>
    </source>
</reference>
<feature type="compositionally biased region" description="Acidic residues" evidence="8">
    <location>
        <begin position="1021"/>
        <end position="1032"/>
    </location>
</feature>
<feature type="region of interest" description="Disordered" evidence="8">
    <location>
        <begin position="585"/>
        <end position="608"/>
    </location>
</feature>
<keyword evidence="7" id="KW-0131">Cell cycle</keyword>
<comment type="similarity">
    <text evidence="2">Belongs to the CND3 (condensin subunit 3) family.</text>
</comment>
<dbReference type="InterPro" id="IPR025977">
    <property type="entry name" value="Cnd3_C"/>
</dbReference>
<feature type="region of interest" description="Disordered" evidence="8">
    <location>
        <begin position="1"/>
        <end position="45"/>
    </location>
</feature>
<feature type="compositionally biased region" description="Low complexity" evidence="8">
    <location>
        <begin position="6"/>
        <end position="28"/>
    </location>
</feature>
<comment type="caution">
    <text evidence="10">The sequence shown here is derived from an EMBL/GenBank/DDBJ whole genome shotgun (WGS) entry which is preliminary data.</text>
</comment>
<dbReference type="PANTHER" id="PTHR14418">
    <property type="entry name" value="CONDENSIN COMPLEX SUBUNIT 3-RELATED"/>
    <property type="match status" value="1"/>
</dbReference>
<protein>
    <submittedName>
        <fullName evidence="10">Nuclear condensing complex subunit</fullName>
    </submittedName>
</protein>
<dbReference type="OrthoDB" id="27187at2759"/>
<keyword evidence="3" id="KW-0158">Chromosome</keyword>
<evidence type="ECO:0000313" key="10">
    <source>
        <dbReference type="EMBL" id="KAF2865846.1"/>
    </source>
</evidence>
<evidence type="ECO:0000256" key="4">
    <source>
        <dbReference type="ARBA" id="ARBA00022618"/>
    </source>
</evidence>
<dbReference type="Pfam" id="PF12719">
    <property type="entry name" value="Cnd3"/>
    <property type="match status" value="1"/>
</dbReference>
<evidence type="ECO:0000256" key="2">
    <source>
        <dbReference type="ARBA" id="ARBA00006533"/>
    </source>
</evidence>
<dbReference type="EMBL" id="JAADJZ010000031">
    <property type="protein sequence ID" value="KAF2865846.1"/>
    <property type="molecule type" value="Genomic_DNA"/>
</dbReference>
<name>A0A7C8I0J7_9PLEO</name>